<protein>
    <recommendedName>
        <fullName evidence="3">Putative 8-amino-7-oxononanoate synthase</fullName>
        <ecNumber evidence="2">4.4.1.13</ecNumber>
    </recommendedName>
</protein>
<organism evidence="8 9">
    <name type="scientific">Formivibrio citricus</name>
    <dbReference type="NCBI Taxonomy" id="83765"/>
    <lineage>
        <taxon>Bacteria</taxon>
        <taxon>Pseudomonadati</taxon>
        <taxon>Pseudomonadota</taxon>
        <taxon>Betaproteobacteria</taxon>
        <taxon>Neisseriales</taxon>
        <taxon>Chitinibacteraceae</taxon>
        <taxon>Formivibrio</taxon>
    </lineage>
</organism>
<keyword evidence="5 8" id="KW-0456">Lyase</keyword>
<evidence type="ECO:0000256" key="2">
    <source>
        <dbReference type="ARBA" id="ARBA00012224"/>
    </source>
</evidence>
<evidence type="ECO:0000259" key="7">
    <source>
        <dbReference type="Pfam" id="PF00155"/>
    </source>
</evidence>
<feature type="domain" description="Aminotransferase class I/classII large" evidence="7">
    <location>
        <begin position="26"/>
        <end position="372"/>
    </location>
</feature>
<gene>
    <name evidence="8" type="ORF">SAMN05660284_02389</name>
</gene>
<keyword evidence="9" id="KW-1185">Reference proteome</keyword>
<dbReference type="CDD" id="cd00609">
    <property type="entry name" value="AAT_like"/>
    <property type="match status" value="1"/>
</dbReference>
<accession>A0A1I5CE89</accession>
<dbReference type="InterPro" id="IPR004839">
    <property type="entry name" value="Aminotransferase_I/II_large"/>
</dbReference>
<dbReference type="Gene3D" id="3.40.640.10">
    <property type="entry name" value="Type I PLP-dependent aspartate aminotransferase-like (Major domain)"/>
    <property type="match status" value="1"/>
</dbReference>
<dbReference type="PANTHER" id="PTHR43525">
    <property type="entry name" value="PROTEIN MALY"/>
    <property type="match status" value="1"/>
</dbReference>
<dbReference type="InterPro" id="IPR015424">
    <property type="entry name" value="PyrdxlP-dep_Trfase"/>
</dbReference>
<dbReference type="EC" id="4.4.1.13" evidence="2"/>
<dbReference type="NCBIfam" id="TIGR04350">
    <property type="entry name" value="C_S_lyase_PatB"/>
    <property type="match status" value="1"/>
</dbReference>
<dbReference type="EMBL" id="FOVE01000019">
    <property type="protein sequence ID" value="SFN85122.1"/>
    <property type="molecule type" value="Genomic_DNA"/>
</dbReference>
<evidence type="ECO:0000256" key="4">
    <source>
        <dbReference type="ARBA" id="ARBA00022898"/>
    </source>
</evidence>
<proteinExistence type="inferred from homology"/>
<comment type="cofactor">
    <cofactor evidence="1">
        <name>pyridoxal 5'-phosphate</name>
        <dbReference type="ChEBI" id="CHEBI:597326"/>
    </cofactor>
</comment>
<dbReference type="AlphaFoldDB" id="A0A1I5CE89"/>
<evidence type="ECO:0000313" key="9">
    <source>
        <dbReference type="Proteomes" id="UP000242869"/>
    </source>
</evidence>
<dbReference type="OrthoDB" id="9803354at2"/>
<evidence type="ECO:0000256" key="5">
    <source>
        <dbReference type="ARBA" id="ARBA00023239"/>
    </source>
</evidence>
<dbReference type="InterPro" id="IPR015421">
    <property type="entry name" value="PyrdxlP-dep_Trfase_major"/>
</dbReference>
<comment type="similarity">
    <text evidence="6">Belongs to the class-II pyridoxal-phosphate-dependent aminotransferase family. MalY/PatB cystathionine beta-lyase subfamily.</text>
</comment>
<dbReference type="InterPro" id="IPR051798">
    <property type="entry name" value="Class-II_PLP-Dep_Aminotrans"/>
</dbReference>
<dbReference type="Gene3D" id="3.90.1150.10">
    <property type="entry name" value="Aspartate Aminotransferase, domain 1"/>
    <property type="match status" value="1"/>
</dbReference>
<reference evidence="9" key="1">
    <citation type="submission" date="2016-10" db="EMBL/GenBank/DDBJ databases">
        <authorList>
            <person name="Varghese N."/>
            <person name="Submissions S."/>
        </authorList>
    </citation>
    <scope>NUCLEOTIDE SEQUENCE [LARGE SCALE GENOMIC DNA]</scope>
    <source>
        <strain evidence="9">DSM 6150</strain>
    </source>
</reference>
<sequence>MFFDFDAVIPRQGTSSLKWEKYAGRDVLPLWVADMDFAAPPAVIEALHARIDHGIFGYTRSPASANAAVVEYLQARYGWAIQPEWIVWLPGLVPGINLACRAVGEPGDAALTCTPVYPPFLFAPGLNQLELVAVPLCEQAGEWQFDFAAMKAAITPRTRLLILCHPHNPVGRIWRREELTQLADFARQYDLTVVSDEIHCDLLLDEGARHLPFACVSEDAGRRAITLMAPSKTYNLPGLSCSLAVIPDAALRQAFQRAMRGIMPEVNALGYTATEAAFRHGGEWLEALLAYLRGNCDRVVAALDGVAGLRVTRPQATYLAWIDCRESSIESPQRFFEEAGVGLSDGADFGLPGFVRLNFGCPRATLDQALKRMRTALLSR</sequence>
<name>A0A1I5CE89_9NEIS</name>
<evidence type="ECO:0000256" key="1">
    <source>
        <dbReference type="ARBA" id="ARBA00001933"/>
    </source>
</evidence>
<dbReference type="InterPro" id="IPR015422">
    <property type="entry name" value="PyrdxlP-dep_Trfase_small"/>
</dbReference>
<evidence type="ECO:0000313" key="8">
    <source>
        <dbReference type="EMBL" id="SFN85122.1"/>
    </source>
</evidence>
<dbReference type="InterPro" id="IPR027619">
    <property type="entry name" value="C-S_lyase_PatB-like"/>
</dbReference>
<dbReference type="SUPFAM" id="SSF53383">
    <property type="entry name" value="PLP-dependent transferases"/>
    <property type="match status" value="1"/>
</dbReference>
<dbReference type="STRING" id="83765.SAMN05660284_02389"/>
<evidence type="ECO:0000256" key="3">
    <source>
        <dbReference type="ARBA" id="ARBA00021531"/>
    </source>
</evidence>
<dbReference type="GO" id="GO:0047804">
    <property type="term" value="F:cysteine-S-conjugate beta-lyase activity"/>
    <property type="evidence" value="ECO:0007669"/>
    <property type="project" value="UniProtKB-EC"/>
</dbReference>
<dbReference type="PANTHER" id="PTHR43525:SF1">
    <property type="entry name" value="PROTEIN MALY"/>
    <property type="match status" value="1"/>
</dbReference>
<dbReference type="GO" id="GO:0030170">
    <property type="term" value="F:pyridoxal phosphate binding"/>
    <property type="evidence" value="ECO:0007669"/>
    <property type="project" value="InterPro"/>
</dbReference>
<evidence type="ECO:0000256" key="6">
    <source>
        <dbReference type="ARBA" id="ARBA00037974"/>
    </source>
</evidence>
<keyword evidence="4" id="KW-0663">Pyridoxal phosphate</keyword>
<dbReference type="RefSeq" id="WP_091196771.1">
    <property type="nucleotide sequence ID" value="NZ_FOVE01000019.1"/>
</dbReference>
<dbReference type="Pfam" id="PF00155">
    <property type="entry name" value="Aminotran_1_2"/>
    <property type="match status" value="1"/>
</dbReference>
<dbReference type="Proteomes" id="UP000242869">
    <property type="component" value="Unassembled WGS sequence"/>
</dbReference>